<feature type="region of interest" description="Disordered" evidence="1">
    <location>
        <begin position="1"/>
        <end position="28"/>
    </location>
</feature>
<proteinExistence type="predicted"/>
<keyword evidence="4" id="KW-1185">Reference proteome</keyword>
<organism evidence="3 4">
    <name type="scientific">Parelaphostrongylus tenuis</name>
    <name type="common">Meningeal worm</name>
    <dbReference type="NCBI Taxonomy" id="148309"/>
    <lineage>
        <taxon>Eukaryota</taxon>
        <taxon>Metazoa</taxon>
        <taxon>Ecdysozoa</taxon>
        <taxon>Nematoda</taxon>
        <taxon>Chromadorea</taxon>
        <taxon>Rhabditida</taxon>
        <taxon>Rhabditina</taxon>
        <taxon>Rhabditomorpha</taxon>
        <taxon>Strongyloidea</taxon>
        <taxon>Metastrongylidae</taxon>
        <taxon>Parelaphostrongylus</taxon>
    </lineage>
</organism>
<dbReference type="GO" id="GO:0003779">
    <property type="term" value="F:actin binding"/>
    <property type="evidence" value="ECO:0007669"/>
    <property type="project" value="InterPro"/>
</dbReference>
<dbReference type="EMBL" id="JAHQIW010007504">
    <property type="protein sequence ID" value="KAJ1375066.1"/>
    <property type="molecule type" value="Genomic_DNA"/>
</dbReference>
<sequence>MILLQRQSSNTGYRNESAPRLSTKQAGQSVRYAEESAMECRHTTFYPLFMRQQGCVVAPSDFHAVALLDRNSIRPSEPFERGPHKTLAESRNSMMVVHKQQRRTPREVKKGSTTRINIDENYQSEIVTPQQATTTVKEIPIDQYLNSNWGSTPPFELQEKLHVISECNGSECSEISKAGICDLNAFYTISSRFFCICAIRSLLRNAQRKIYTYKAEDVNKALYDLINVFSVAELKTKFSETTTEQVPPPVPFRVESKQSQFPLQRAKSPTNSSEHQESRSRESFFPRTPKRKQSGTTMSIWRIEIPLPNGAQVPQHSPPPTPPSSQPSPVPSLNESSLRFPHKNLSVAVAVPTELLTLASPPPPPPPPNLLSPAPTPPPSMELQQSMSNISLFNTNSRKNLLEEIQNVDRSKLRHVDRSSKSISNDDDSSADGGLLVAIQAELDKRREYIVTDSDNESDSTGSEWAD</sequence>
<feature type="region of interest" description="Disordered" evidence="1">
    <location>
        <begin position="357"/>
        <end position="382"/>
    </location>
</feature>
<protein>
    <recommendedName>
        <fullName evidence="2">WH2 domain-containing protein</fullName>
    </recommendedName>
</protein>
<evidence type="ECO:0000259" key="2">
    <source>
        <dbReference type="PROSITE" id="PS51082"/>
    </source>
</evidence>
<feature type="compositionally biased region" description="Polar residues" evidence="1">
    <location>
        <begin position="257"/>
        <end position="271"/>
    </location>
</feature>
<feature type="compositionally biased region" description="Pro residues" evidence="1">
    <location>
        <begin position="360"/>
        <end position="380"/>
    </location>
</feature>
<feature type="domain" description="WH2" evidence="2">
    <location>
        <begin position="397"/>
        <end position="416"/>
    </location>
</feature>
<dbReference type="Proteomes" id="UP001196413">
    <property type="component" value="Unassembled WGS sequence"/>
</dbReference>
<feature type="compositionally biased region" description="Pro residues" evidence="1">
    <location>
        <begin position="316"/>
        <end position="330"/>
    </location>
</feature>
<feature type="region of interest" description="Disordered" evidence="1">
    <location>
        <begin position="413"/>
        <end position="433"/>
    </location>
</feature>
<gene>
    <name evidence="3" type="ORF">KIN20_038298</name>
</gene>
<dbReference type="AlphaFoldDB" id="A0AAD5WMF9"/>
<evidence type="ECO:0000313" key="4">
    <source>
        <dbReference type="Proteomes" id="UP001196413"/>
    </source>
</evidence>
<reference evidence="3" key="1">
    <citation type="submission" date="2021-06" db="EMBL/GenBank/DDBJ databases">
        <title>Parelaphostrongylus tenuis whole genome reference sequence.</title>
        <authorList>
            <person name="Garwood T.J."/>
            <person name="Larsen P.A."/>
            <person name="Fountain-Jones N.M."/>
            <person name="Garbe J.R."/>
            <person name="Macchietto M.G."/>
            <person name="Kania S.A."/>
            <person name="Gerhold R.W."/>
            <person name="Richards J.E."/>
            <person name="Wolf T.M."/>
        </authorList>
    </citation>
    <scope>NUCLEOTIDE SEQUENCE</scope>
    <source>
        <strain evidence="3">MNPRO001-30</strain>
        <tissue evidence="3">Meninges</tissue>
    </source>
</reference>
<evidence type="ECO:0000256" key="1">
    <source>
        <dbReference type="SAM" id="MobiDB-lite"/>
    </source>
</evidence>
<comment type="caution">
    <text evidence="3">The sequence shown here is derived from an EMBL/GenBank/DDBJ whole genome shotgun (WGS) entry which is preliminary data.</text>
</comment>
<accession>A0AAD5WMF9</accession>
<feature type="compositionally biased region" description="Basic and acidic residues" evidence="1">
    <location>
        <begin position="274"/>
        <end position="284"/>
    </location>
</feature>
<evidence type="ECO:0000313" key="3">
    <source>
        <dbReference type="EMBL" id="KAJ1375066.1"/>
    </source>
</evidence>
<dbReference type="InterPro" id="IPR003124">
    <property type="entry name" value="WH2_dom"/>
</dbReference>
<feature type="region of interest" description="Disordered" evidence="1">
    <location>
        <begin position="240"/>
        <end position="337"/>
    </location>
</feature>
<dbReference type="PROSITE" id="PS51082">
    <property type="entry name" value="WH2"/>
    <property type="match status" value="1"/>
</dbReference>
<name>A0AAD5WMF9_PARTN</name>